<geneLocation type="mitochondrion" evidence="2"/>
<feature type="transmembrane region" description="Helical" evidence="1">
    <location>
        <begin position="6"/>
        <end position="23"/>
    </location>
</feature>
<name>A0AA96TD83_9HYME</name>
<gene>
    <name evidence="2" type="primary">ND6</name>
</gene>
<accession>A0AA96TD83</accession>
<evidence type="ECO:0000313" key="2">
    <source>
        <dbReference type="EMBL" id="WNV65532.1"/>
    </source>
</evidence>
<dbReference type="AlphaFoldDB" id="A0AA96TD83"/>
<feature type="transmembrane region" description="Helical" evidence="1">
    <location>
        <begin position="35"/>
        <end position="52"/>
    </location>
</feature>
<sequence>MKNFDFLMIYVLMDLIMIMIMILPSNLYYFHPLTMGLLLILYVIIITFKMNFILNNYWYSYILFLVMVGGLMILFMYFTSLMNNELFYFKLKYNIFHMMKLMIYSFFFIYMILSNNYLNYILNMNYFEMKNFNYFFEFNSNNMYKNLMMDFSLSMNLYMIIYLFLMMVSVVIICNKTKIPLRQMSLI</sequence>
<organism evidence="2">
    <name type="scientific">Cyanopterus ninghais</name>
    <dbReference type="NCBI Taxonomy" id="3079913"/>
    <lineage>
        <taxon>Eukaryota</taxon>
        <taxon>Metazoa</taxon>
        <taxon>Ecdysozoa</taxon>
        <taxon>Arthropoda</taxon>
        <taxon>Hexapoda</taxon>
        <taxon>Insecta</taxon>
        <taxon>Pterygota</taxon>
        <taxon>Neoptera</taxon>
        <taxon>Endopterygota</taxon>
        <taxon>Hymenoptera</taxon>
        <taxon>Apocrita</taxon>
        <taxon>Ichneumonoidea</taxon>
        <taxon>Braconidae</taxon>
        <taxon>Braconinae</taxon>
        <taxon>Cyanopterus</taxon>
    </lineage>
</organism>
<keyword evidence="1" id="KW-0812">Transmembrane</keyword>
<reference evidence="2" key="1">
    <citation type="submission" date="2023-09" db="EMBL/GenBank/DDBJ databases">
        <title>The complete mitochondrial genome of Cyanopterus ninghais.</title>
        <authorList>
            <person name="Wang S."/>
            <person name="Wei K."/>
        </authorList>
    </citation>
    <scope>NUCLEOTIDE SEQUENCE</scope>
</reference>
<evidence type="ECO:0000256" key="1">
    <source>
        <dbReference type="SAM" id="Phobius"/>
    </source>
</evidence>
<protein>
    <submittedName>
        <fullName evidence="2">NADH dehydrogenase subunit 6</fullName>
    </submittedName>
</protein>
<feature type="transmembrane region" description="Helical" evidence="1">
    <location>
        <begin position="101"/>
        <end position="122"/>
    </location>
</feature>
<keyword evidence="1" id="KW-1133">Transmembrane helix</keyword>
<feature type="transmembrane region" description="Helical" evidence="1">
    <location>
        <begin position="155"/>
        <end position="174"/>
    </location>
</feature>
<keyword evidence="1" id="KW-0472">Membrane</keyword>
<keyword evidence="2" id="KW-0496">Mitochondrion</keyword>
<dbReference type="EMBL" id="OR525636">
    <property type="protein sequence ID" value="WNV65532.1"/>
    <property type="molecule type" value="Genomic_DNA"/>
</dbReference>
<feature type="transmembrane region" description="Helical" evidence="1">
    <location>
        <begin position="58"/>
        <end position="80"/>
    </location>
</feature>
<proteinExistence type="predicted"/>